<dbReference type="InterPro" id="IPR004872">
    <property type="entry name" value="Lipoprotein_NlpA"/>
</dbReference>
<dbReference type="EMBL" id="JBHSQK010000052">
    <property type="protein sequence ID" value="MFC5950624.1"/>
    <property type="molecule type" value="Genomic_DNA"/>
</dbReference>
<evidence type="ECO:0000256" key="4">
    <source>
        <dbReference type="ARBA" id="ARBA00023136"/>
    </source>
</evidence>
<feature type="signal peptide" evidence="7">
    <location>
        <begin position="1"/>
        <end position="26"/>
    </location>
</feature>
<keyword evidence="4" id="KW-0472">Membrane</keyword>
<dbReference type="PANTHER" id="PTHR30429:SF3">
    <property type="entry name" value="LIPOPROTEIN"/>
    <property type="match status" value="1"/>
</dbReference>
<keyword evidence="3 7" id="KW-0732">Signal</keyword>
<evidence type="ECO:0000256" key="3">
    <source>
        <dbReference type="ARBA" id="ARBA00022729"/>
    </source>
</evidence>
<keyword evidence="9" id="KW-1185">Reference proteome</keyword>
<evidence type="ECO:0000256" key="7">
    <source>
        <dbReference type="SAM" id="SignalP"/>
    </source>
</evidence>
<name>A0ABW1IE55_9PSEU</name>
<dbReference type="RefSeq" id="WP_379567800.1">
    <property type="nucleotide sequence ID" value="NZ_JBHSQK010000052.1"/>
</dbReference>
<keyword evidence="5" id="KW-0564">Palmitate</keyword>
<comment type="subcellular location">
    <subcellularLocation>
        <location evidence="1">Membrane</location>
        <topology evidence="1">Lipid-anchor</topology>
    </subcellularLocation>
</comment>
<dbReference type="PROSITE" id="PS51257">
    <property type="entry name" value="PROKAR_LIPOPROTEIN"/>
    <property type="match status" value="1"/>
</dbReference>
<organism evidence="8 9">
    <name type="scientific">Pseudonocardia lutea</name>
    <dbReference type="NCBI Taxonomy" id="2172015"/>
    <lineage>
        <taxon>Bacteria</taxon>
        <taxon>Bacillati</taxon>
        <taxon>Actinomycetota</taxon>
        <taxon>Actinomycetes</taxon>
        <taxon>Pseudonocardiales</taxon>
        <taxon>Pseudonocardiaceae</taxon>
        <taxon>Pseudonocardia</taxon>
    </lineage>
</organism>
<evidence type="ECO:0000313" key="8">
    <source>
        <dbReference type="EMBL" id="MFC5950624.1"/>
    </source>
</evidence>
<proteinExistence type="inferred from homology"/>
<evidence type="ECO:0000256" key="5">
    <source>
        <dbReference type="ARBA" id="ARBA00023139"/>
    </source>
</evidence>
<gene>
    <name evidence="8" type="ORF">ACFQH9_20350</name>
</gene>
<evidence type="ECO:0000313" key="9">
    <source>
        <dbReference type="Proteomes" id="UP001596119"/>
    </source>
</evidence>
<comment type="caution">
    <text evidence="8">The sequence shown here is derived from an EMBL/GenBank/DDBJ whole genome shotgun (WGS) entry which is preliminary data.</text>
</comment>
<evidence type="ECO:0000256" key="6">
    <source>
        <dbReference type="ARBA" id="ARBA00023288"/>
    </source>
</evidence>
<dbReference type="Pfam" id="PF03180">
    <property type="entry name" value="Lipoprotein_9"/>
    <property type="match status" value="1"/>
</dbReference>
<protein>
    <submittedName>
        <fullName evidence="8">MetQ/NlpA family ABC transporter substrate-binding protein</fullName>
    </submittedName>
</protein>
<dbReference type="Gene3D" id="3.40.190.10">
    <property type="entry name" value="Periplasmic binding protein-like II"/>
    <property type="match status" value="2"/>
</dbReference>
<keyword evidence="6" id="KW-0449">Lipoprotein</keyword>
<evidence type="ECO:0000256" key="2">
    <source>
        <dbReference type="ARBA" id="ARBA00008973"/>
    </source>
</evidence>
<reference evidence="9" key="1">
    <citation type="journal article" date="2019" name="Int. J. Syst. Evol. Microbiol.">
        <title>The Global Catalogue of Microorganisms (GCM) 10K type strain sequencing project: providing services to taxonomists for standard genome sequencing and annotation.</title>
        <authorList>
            <consortium name="The Broad Institute Genomics Platform"/>
            <consortium name="The Broad Institute Genome Sequencing Center for Infectious Disease"/>
            <person name="Wu L."/>
            <person name="Ma J."/>
        </authorList>
    </citation>
    <scope>NUCLEOTIDE SEQUENCE [LARGE SCALE GENOMIC DNA]</scope>
    <source>
        <strain evidence="9">CGMCC 4.7397</strain>
    </source>
</reference>
<dbReference type="Proteomes" id="UP001596119">
    <property type="component" value="Unassembled WGS sequence"/>
</dbReference>
<evidence type="ECO:0000256" key="1">
    <source>
        <dbReference type="ARBA" id="ARBA00004635"/>
    </source>
</evidence>
<dbReference type="PANTHER" id="PTHR30429">
    <property type="entry name" value="D-METHIONINE-BINDING LIPOPROTEIN METQ"/>
    <property type="match status" value="1"/>
</dbReference>
<feature type="chain" id="PRO_5046085951" evidence="7">
    <location>
        <begin position="27"/>
        <end position="308"/>
    </location>
</feature>
<accession>A0ABW1IE55</accession>
<comment type="similarity">
    <text evidence="2">Belongs to the NlpA lipoprotein family.</text>
</comment>
<sequence>MPRLPRPPRALLLLVPALLLAALAGAACSAPGSAPSGDSGGGSGGGRTVSIGVADASENYWNVYRTKAAAQGITVNLVNFTDYNQPNPALSQGQLQLNEFQHLLYLANYNVKNHDTLVPIGATAVYPLPLYSTTHTSLDQIPQGGRVAIPNDPTNQARALLVLQAAKLISLKGGGNSLSTPNDIDTAASKVTVLPVDAAQTAANLAGVDAAVVNNNFATAANLGDDKILFAEDPNSEAAKPYINAFVARSADKDNPTYLKLAQLYHDPEVVDAVRKDLGTSGVLKTNDAADLQATTAQIEDTIRKAGG</sequence>
<dbReference type="SUPFAM" id="SSF53850">
    <property type="entry name" value="Periplasmic binding protein-like II"/>
    <property type="match status" value="1"/>
</dbReference>